<keyword evidence="2" id="KW-0472">Membrane</keyword>
<dbReference type="EMBL" id="LR899010">
    <property type="protein sequence ID" value="CAD7080802.1"/>
    <property type="molecule type" value="Genomic_DNA"/>
</dbReference>
<protein>
    <submittedName>
        <fullName evidence="3">Uncharacterized protein</fullName>
    </submittedName>
</protein>
<reference evidence="3 4" key="1">
    <citation type="submission" date="2020-11" db="EMBL/GenBank/DDBJ databases">
        <authorList>
            <person name="Wallbank WR R."/>
            <person name="Pardo Diaz C."/>
            <person name="Kozak K."/>
            <person name="Martin S."/>
            <person name="Jiggins C."/>
            <person name="Moest M."/>
            <person name="Warren A I."/>
            <person name="Generalovic N T."/>
            <person name="Byers J.R.P. K."/>
            <person name="Montejo-Kovacevich G."/>
            <person name="Yen C E."/>
        </authorList>
    </citation>
    <scope>NUCLEOTIDE SEQUENCE [LARGE SCALE GENOMIC DNA]</scope>
</reference>
<name>A0A7R8UHT8_HERIL</name>
<gene>
    <name evidence="3" type="ORF">HERILL_LOCUS3939</name>
</gene>
<keyword evidence="4" id="KW-1185">Reference proteome</keyword>
<dbReference type="InParanoid" id="A0A7R8UHT8"/>
<dbReference type="AlphaFoldDB" id="A0A7R8UHT8"/>
<dbReference type="OrthoDB" id="6340140at2759"/>
<feature type="region of interest" description="Disordered" evidence="1">
    <location>
        <begin position="117"/>
        <end position="150"/>
    </location>
</feature>
<sequence length="176" mass="19905">MVTVAATSKVLSLSFINRYLSPHKETTSISYMAPQTSQIFILLLITLMGHSAMARSVYVPLISRQELPYLLGEVDNSDELYQDTKKVSDGEIDAQARWLWLKDLLLSDYDENSRRNSIFGSETKPTIPPLPQGGMARRNGSSGHKQKKSNSAWGEYMTPCHFKICNFGRKRNVFNL</sequence>
<proteinExistence type="predicted"/>
<evidence type="ECO:0000313" key="4">
    <source>
        <dbReference type="Proteomes" id="UP000594454"/>
    </source>
</evidence>
<organism evidence="3 4">
    <name type="scientific">Hermetia illucens</name>
    <name type="common">Black soldier fly</name>
    <dbReference type="NCBI Taxonomy" id="343691"/>
    <lineage>
        <taxon>Eukaryota</taxon>
        <taxon>Metazoa</taxon>
        <taxon>Ecdysozoa</taxon>
        <taxon>Arthropoda</taxon>
        <taxon>Hexapoda</taxon>
        <taxon>Insecta</taxon>
        <taxon>Pterygota</taxon>
        <taxon>Neoptera</taxon>
        <taxon>Endopterygota</taxon>
        <taxon>Diptera</taxon>
        <taxon>Brachycera</taxon>
        <taxon>Stratiomyomorpha</taxon>
        <taxon>Stratiomyidae</taxon>
        <taxon>Hermetiinae</taxon>
        <taxon>Hermetia</taxon>
    </lineage>
</organism>
<evidence type="ECO:0000313" key="3">
    <source>
        <dbReference type="EMBL" id="CAD7080802.1"/>
    </source>
</evidence>
<feature type="transmembrane region" description="Helical" evidence="2">
    <location>
        <begin position="39"/>
        <end position="58"/>
    </location>
</feature>
<keyword evidence="2" id="KW-1133">Transmembrane helix</keyword>
<evidence type="ECO:0000256" key="2">
    <source>
        <dbReference type="SAM" id="Phobius"/>
    </source>
</evidence>
<dbReference type="Proteomes" id="UP000594454">
    <property type="component" value="Chromosome 2"/>
</dbReference>
<evidence type="ECO:0000256" key="1">
    <source>
        <dbReference type="SAM" id="MobiDB-lite"/>
    </source>
</evidence>
<accession>A0A7R8UHT8</accession>
<keyword evidence="2" id="KW-0812">Transmembrane</keyword>